<dbReference type="PROSITE" id="PS51352">
    <property type="entry name" value="THIOREDOXIN_2"/>
    <property type="match status" value="1"/>
</dbReference>
<name>A0AAP0IKH5_9MAGN</name>
<accession>A0AAP0IKH5</accession>
<feature type="domain" description="Thioredoxin" evidence="8">
    <location>
        <begin position="2"/>
        <end position="165"/>
    </location>
</feature>
<dbReference type="InterPro" id="IPR036249">
    <property type="entry name" value="Thioredoxin-like_sf"/>
</dbReference>
<dbReference type="Gene3D" id="3.40.30.10">
    <property type="entry name" value="Glutaredoxin"/>
    <property type="match status" value="1"/>
</dbReference>
<dbReference type="InterPro" id="IPR052259">
    <property type="entry name" value="Nucleoredoxin-like"/>
</dbReference>
<gene>
    <name evidence="9" type="ORF">Sjap_016110</name>
</gene>
<evidence type="ECO:0000259" key="8">
    <source>
        <dbReference type="PROSITE" id="PS51352"/>
    </source>
</evidence>
<reference evidence="9 10" key="1">
    <citation type="submission" date="2024-01" db="EMBL/GenBank/DDBJ databases">
        <title>Genome assemblies of Stephania.</title>
        <authorList>
            <person name="Yang L."/>
        </authorList>
    </citation>
    <scope>NUCLEOTIDE SEQUENCE [LARGE SCALE GENOMIC DNA]</scope>
    <source>
        <strain evidence="9">QJT</strain>
        <tissue evidence="9">Leaf</tissue>
    </source>
</reference>
<proteinExistence type="inferred from homology"/>
<evidence type="ECO:0000256" key="1">
    <source>
        <dbReference type="ARBA" id="ARBA00012612"/>
    </source>
</evidence>
<dbReference type="InterPro" id="IPR013766">
    <property type="entry name" value="Thioredoxin_domain"/>
</dbReference>
<evidence type="ECO:0000256" key="7">
    <source>
        <dbReference type="ARBA" id="ARBA00047804"/>
    </source>
</evidence>
<comment type="catalytic activity">
    <reaction evidence="7">
        <text>[protein]-dithiol + NADP(+) = [protein]-disulfide + NADPH + H(+)</text>
        <dbReference type="Rhea" id="RHEA:18753"/>
        <dbReference type="Rhea" id="RHEA-COMP:10593"/>
        <dbReference type="Rhea" id="RHEA-COMP:10594"/>
        <dbReference type="ChEBI" id="CHEBI:15378"/>
        <dbReference type="ChEBI" id="CHEBI:29950"/>
        <dbReference type="ChEBI" id="CHEBI:50058"/>
        <dbReference type="ChEBI" id="CHEBI:57783"/>
        <dbReference type="ChEBI" id="CHEBI:58349"/>
        <dbReference type="EC" id="1.8.1.8"/>
    </reaction>
</comment>
<evidence type="ECO:0000256" key="4">
    <source>
        <dbReference type="ARBA" id="ARBA00023027"/>
    </source>
</evidence>
<keyword evidence="10" id="KW-1185">Reference proteome</keyword>
<dbReference type="CDD" id="cd03009">
    <property type="entry name" value="TryX_like_TryX_NRX"/>
    <property type="match status" value="1"/>
</dbReference>
<dbReference type="PANTHER" id="PTHR13871">
    <property type="entry name" value="THIOREDOXIN"/>
    <property type="match status" value="1"/>
</dbReference>
<dbReference type="EMBL" id="JBBNAE010000006">
    <property type="protein sequence ID" value="KAK9117163.1"/>
    <property type="molecule type" value="Genomic_DNA"/>
</dbReference>
<evidence type="ECO:0000256" key="6">
    <source>
        <dbReference type="ARBA" id="ARBA00047388"/>
    </source>
</evidence>
<organism evidence="9 10">
    <name type="scientific">Stephania japonica</name>
    <dbReference type="NCBI Taxonomy" id="461633"/>
    <lineage>
        <taxon>Eukaryota</taxon>
        <taxon>Viridiplantae</taxon>
        <taxon>Streptophyta</taxon>
        <taxon>Embryophyta</taxon>
        <taxon>Tracheophyta</taxon>
        <taxon>Spermatophyta</taxon>
        <taxon>Magnoliopsida</taxon>
        <taxon>Ranunculales</taxon>
        <taxon>Menispermaceae</taxon>
        <taxon>Menispermoideae</taxon>
        <taxon>Cissampelideae</taxon>
        <taxon>Stephania</taxon>
    </lineage>
</organism>
<dbReference type="GO" id="GO:0004791">
    <property type="term" value="F:thioredoxin-disulfide reductase (NADPH) activity"/>
    <property type="evidence" value="ECO:0007669"/>
    <property type="project" value="InterPro"/>
</dbReference>
<comment type="similarity">
    <text evidence="5">Belongs to the nucleoredoxin family.</text>
</comment>
<evidence type="ECO:0000256" key="5">
    <source>
        <dbReference type="ARBA" id="ARBA00025782"/>
    </source>
</evidence>
<dbReference type="InterPro" id="IPR045870">
    <property type="entry name" value="TryX_NRX_thioredoxin_dom"/>
</dbReference>
<sequence>MATIEDHAPKSHDLKTLLSSDGRDFLVRSNSDDQVTKSSELIGKTVGLYFSASWCGPCRRFTPKLIETYNDLYLENDFEVVFVSADRDEDSFSEYLAKMPWLAIPCSDGDARDRMYKLFEVKEIPRLVILDASGKVVSEEGVGIVGEYGSEGHPFTEERIKSLKDNGNV</sequence>
<dbReference type="Pfam" id="PF13905">
    <property type="entry name" value="Thioredoxin_8"/>
    <property type="match status" value="1"/>
</dbReference>
<dbReference type="AlphaFoldDB" id="A0AAP0IKH5"/>
<protein>
    <recommendedName>
        <fullName evidence="1">protein-disulfide reductase</fullName>
        <ecNumber evidence="1">1.8.1.8</ecNumber>
    </recommendedName>
</protein>
<keyword evidence="3" id="KW-0560">Oxidoreductase</keyword>
<keyword evidence="2" id="KW-0677">Repeat</keyword>
<dbReference type="Proteomes" id="UP001417504">
    <property type="component" value="Unassembled WGS sequence"/>
</dbReference>
<comment type="caution">
    <text evidence="9">The sequence shown here is derived from an EMBL/GenBank/DDBJ whole genome shotgun (WGS) entry which is preliminary data.</text>
</comment>
<keyword evidence="4" id="KW-0520">NAD</keyword>
<dbReference type="PANTHER" id="PTHR13871:SF96">
    <property type="entry name" value="THIOREDOXIN DOMAIN-CONTAINING PROTEIN"/>
    <property type="match status" value="1"/>
</dbReference>
<evidence type="ECO:0000313" key="10">
    <source>
        <dbReference type="Proteomes" id="UP001417504"/>
    </source>
</evidence>
<dbReference type="EC" id="1.8.1.8" evidence="1"/>
<comment type="catalytic activity">
    <reaction evidence="6">
        <text>[protein]-dithiol + NAD(+) = [protein]-disulfide + NADH + H(+)</text>
        <dbReference type="Rhea" id="RHEA:18749"/>
        <dbReference type="Rhea" id="RHEA-COMP:10593"/>
        <dbReference type="Rhea" id="RHEA-COMP:10594"/>
        <dbReference type="ChEBI" id="CHEBI:15378"/>
        <dbReference type="ChEBI" id="CHEBI:29950"/>
        <dbReference type="ChEBI" id="CHEBI:50058"/>
        <dbReference type="ChEBI" id="CHEBI:57540"/>
        <dbReference type="ChEBI" id="CHEBI:57945"/>
        <dbReference type="EC" id="1.8.1.8"/>
    </reaction>
</comment>
<dbReference type="SUPFAM" id="SSF52833">
    <property type="entry name" value="Thioredoxin-like"/>
    <property type="match status" value="1"/>
</dbReference>
<evidence type="ECO:0000313" key="9">
    <source>
        <dbReference type="EMBL" id="KAK9117163.1"/>
    </source>
</evidence>
<evidence type="ECO:0000256" key="3">
    <source>
        <dbReference type="ARBA" id="ARBA00023002"/>
    </source>
</evidence>
<evidence type="ECO:0000256" key="2">
    <source>
        <dbReference type="ARBA" id="ARBA00022737"/>
    </source>
</evidence>
<dbReference type="InterPro" id="IPR012336">
    <property type="entry name" value="Thioredoxin-like_fold"/>
</dbReference>